<evidence type="ECO:0000313" key="6">
    <source>
        <dbReference type="Proteomes" id="UP000195573"/>
    </source>
</evidence>
<dbReference type="InterPro" id="IPR011583">
    <property type="entry name" value="Chitinase_II/V-like_cat"/>
</dbReference>
<dbReference type="PANTHER" id="PTHR46066">
    <property type="entry name" value="CHITINASE DOMAIN-CONTAINING PROTEIN 1 FAMILY MEMBER"/>
    <property type="match status" value="1"/>
</dbReference>
<dbReference type="Pfam" id="PF00704">
    <property type="entry name" value="Glyco_hydro_18"/>
    <property type="match status" value="1"/>
</dbReference>
<dbReference type="SUPFAM" id="SSF54106">
    <property type="entry name" value="LysM domain"/>
    <property type="match status" value="2"/>
</dbReference>
<reference evidence="5 6" key="1">
    <citation type="submission" date="2017-04" db="EMBL/GenBank/DDBJ databases">
        <title>Complete Genome Sequence of the Bacillus horikoshii 20a strain from Cuatro Cienegas, Coahuila, Mexico.</title>
        <authorList>
            <person name="Zarza E."/>
            <person name="Alcaraz L.D."/>
            <person name="Aguilar-Salinas B."/>
            <person name="Islas A."/>
            <person name="Olmedo-Alvarez G."/>
        </authorList>
    </citation>
    <scope>NUCLEOTIDE SEQUENCE [LARGE SCALE GENOMIC DNA]</scope>
    <source>
        <strain evidence="5 6">20a</strain>
    </source>
</reference>
<dbReference type="CDD" id="cd02874">
    <property type="entry name" value="GH18_CFLE_spore_hydrolase"/>
    <property type="match status" value="1"/>
</dbReference>
<evidence type="ECO:0000256" key="1">
    <source>
        <dbReference type="ARBA" id="ARBA00022801"/>
    </source>
</evidence>
<organism evidence="5 6">
    <name type="scientific">Sutcliffiella horikoshii</name>
    <dbReference type="NCBI Taxonomy" id="79883"/>
    <lineage>
        <taxon>Bacteria</taxon>
        <taxon>Bacillati</taxon>
        <taxon>Bacillota</taxon>
        <taxon>Bacilli</taxon>
        <taxon>Bacillales</taxon>
        <taxon>Bacillaceae</taxon>
        <taxon>Sutcliffiella</taxon>
    </lineage>
</organism>
<dbReference type="PANTHER" id="PTHR46066:SF2">
    <property type="entry name" value="CHITINASE DOMAIN-CONTAINING PROTEIN 1"/>
    <property type="match status" value="1"/>
</dbReference>
<keyword evidence="1" id="KW-0378">Hydrolase</keyword>
<feature type="domain" description="GH18" evidence="4">
    <location>
        <begin position="103"/>
        <end position="428"/>
    </location>
</feature>
<dbReference type="EMBL" id="CP020880">
    <property type="protein sequence ID" value="ART74575.1"/>
    <property type="molecule type" value="Genomic_DNA"/>
</dbReference>
<dbReference type="SUPFAM" id="SSF51445">
    <property type="entry name" value="(Trans)glycosidases"/>
    <property type="match status" value="1"/>
</dbReference>
<dbReference type="PROSITE" id="PS51910">
    <property type="entry name" value="GH18_2"/>
    <property type="match status" value="1"/>
</dbReference>
<dbReference type="InterPro" id="IPR017853">
    <property type="entry name" value="GH"/>
</dbReference>
<dbReference type="GeneID" id="96736846"/>
<accession>A0ABN4Z8N2</accession>
<keyword evidence="6" id="KW-1185">Reference proteome</keyword>
<evidence type="ECO:0000313" key="5">
    <source>
        <dbReference type="EMBL" id="ART74575.1"/>
    </source>
</evidence>
<dbReference type="Pfam" id="PF01476">
    <property type="entry name" value="LysM"/>
    <property type="match status" value="2"/>
</dbReference>
<dbReference type="InterPro" id="IPR018392">
    <property type="entry name" value="LysM"/>
</dbReference>
<name>A0ABN4Z8N2_9BACI</name>
<dbReference type="Gene3D" id="3.10.50.10">
    <property type="match status" value="1"/>
</dbReference>
<evidence type="ECO:0000259" key="3">
    <source>
        <dbReference type="PROSITE" id="PS51782"/>
    </source>
</evidence>
<dbReference type="RefSeq" id="WP_088016619.1">
    <property type="nucleotide sequence ID" value="NZ_CP020880.1"/>
</dbReference>
<dbReference type="Gene3D" id="3.10.350.10">
    <property type="entry name" value="LysM domain"/>
    <property type="match status" value="2"/>
</dbReference>
<dbReference type="Proteomes" id="UP000195573">
    <property type="component" value="Chromosome"/>
</dbReference>
<dbReference type="SMART" id="SM00257">
    <property type="entry name" value="LysM"/>
    <property type="match status" value="2"/>
</dbReference>
<feature type="domain" description="LysM" evidence="3">
    <location>
        <begin position="2"/>
        <end position="46"/>
    </location>
</feature>
<keyword evidence="2" id="KW-0326">Glycosidase</keyword>
<dbReference type="Gene3D" id="3.20.20.80">
    <property type="entry name" value="Glycosidases"/>
    <property type="match status" value="1"/>
</dbReference>
<dbReference type="PROSITE" id="PS51782">
    <property type="entry name" value="LYSM"/>
    <property type="match status" value="2"/>
</dbReference>
<dbReference type="InterPro" id="IPR041704">
    <property type="entry name" value="CFLE_GH18"/>
</dbReference>
<evidence type="ECO:0000259" key="4">
    <source>
        <dbReference type="PROSITE" id="PS51910"/>
    </source>
</evidence>
<dbReference type="SMART" id="SM00636">
    <property type="entry name" value="Glyco_18"/>
    <property type="match status" value="1"/>
</dbReference>
<sequence length="436" mass="49657">MQIHVVSQGQSLSGIAQAYATTPQDIIEANDLPNPDRLVVGQALVIPIVGRFYFVQQGDTIFSIARRYNITPEQLIDINQLNPAAPLRVGLRLYIPPQPKREAEINAYVEPRGNTVSQELQQSSRNAAPYLTYLAPFSFQVLRDGSLKEPPLTNLPAIAAEDNVILMMVLTNLEEDGFSDELGRIILTDMQVQNKFLDNVVATAKKYNFKDIHFDFEYLRPADKEAYNTFLRKARDRFKKEGWLISTALAPKTKADQKGKWYEAHDYKTHGEIVDFVVIMTYEWGYSGGPPMAVSPIGPVREVLEYAITEMPSEKIMMGQNLYGYDWTLPFVQGGEFAKAISPQAAIELAANNNVAIAYDEEAQAPHFNYTKDGKEHEVWFEDARSIQAKFNLIKELNIRGISYWKLGLPFPQNWLLITDNFNVVKNPTERYYYYY</sequence>
<protein>
    <submittedName>
        <fullName evidence="5">Spore gernimation protein</fullName>
    </submittedName>
</protein>
<feature type="domain" description="LysM" evidence="3">
    <location>
        <begin position="51"/>
        <end position="95"/>
    </location>
</feature>
<dbReference type="CDD" id="cd00118">
    <property type="entry name" value="LysM"/>
    <property type="match status" value="2"/>
</dbReference>
<evidence type="ECO:0000256" key="2">
    <source>
        <dbReference type="ARBA" id="ARBA00023295"/>
    </source>
</evidence>
<dbReference type="InterPro" id="IPR036779">
    <property type="entry name" value="LysM_dom_sf"/>
</dbReference>
<dbReference type="InterPro" id="IPR029070">
    <property type="entry name" value="Chitinase_insertion_sf"/>
</dbReference>
<proteinExistence type="predicted"/>
<dbReference type="InterPro" id="IPR001223">
    <property type="entry name" value="Glyco_hydro18_cat"/>
</dbReference>
<gene>
    <name evidence="5" type="ORF">B4U37_00115</name>
</gene>